<proteinExistence type="inferred from homology"/>
<feature type="transmembrane region" description="Helical" evidence="6">
    <location>
        <begin position="46"/>
        <end position="64"/>
    </location>
</feature>
<reference evidence="7 8" key="1">
    <citation type="submission" date="2018-07" db="EMBL/GenBank/DDBJ databases">
        <title>Motiliproteus coralliicola sp. nov., a bacterium isolated from Coral.</title>
        <authorList>
            <person name="Wang G."/>
        </authorList>
    </citation>
    <scope>NUCLEOTIDE SEQUENCE [LARGE SCALE GENOMIC DNA]</scope>
    <source>
        <strain evidence="7 8">C34</strain>
    </source>
</reference>
<keyword evidence="5 6" id="KW-0472">Membrane</keyword>
<evidence type="ECO:0000256" key="6">
    <source>
        <dbReference type="SAM" id="Phobius"/>
    </source>
</evidence>
<evidence type="ECO:0000313" key="8">
    <source>
        <dbReference type="Proteomes" id="UP000253769"/>
    </source>
</evidence>
<evidence type="ECO:0000313" key="7">
    <source>
        <dbReference type="EMBL" id="RDE22733.1"/>
    </source>
</evidence>
<organism evidence="7 8">
    <name type="scientific">Motiliproteus coralliicola</name>
    <dbReference type="NCBI Taxonomy" id="2283196"/>
    <lineage>
        <taxon>Bacteria</taxon>
        <taxon>Pseudomonadati</taxon>
        <taxon>Pseudomonadota</taxon>
        <taxon>Gammaproteobacteria</taxon>
        <taxon>Oceanospirillales</taxon>
        <taxon>Oceanospirillaceae</taxon>
        <taxon>Motiliproteus</taxon>
    </lineage>
</organism>
<dbReference type="Gene3D" id="1.20.120.1630">
    <property type="match status" value="1"/>
</dbReference>
<accession>A0A369WND5</accession>
<feature type="transmembrane region" description="Helical" evidence="6">
    <location>
        <begin position="6"/>
        <end position="25"/>
    </location>
</feature>
<dbReference type="PANTHER" id="PTHR31040:SF1">
    <property type="entry name" value="NURIM"/>
    <property type="match status" value="1"/>
</dbReference>
<dbReference type="OrthoDB" id="9789029at2"/>
<sequence>MSVTASLIALGLYFIGYCLLHSFLASRRCKHWCLQHWPALMPAYRGLYNLLAVLLLVPLLWLYLQASGPLLVHWSGWSGWLMNGLSVAALVGFFSSSGDYSMAEFSGSRQWRQRHLGVRDPEQQARLRLGRWHRWVRHPWYFLALVLIWSRSMDAAQLLLSVLASLYFVIGSRLEERKLIEQFGDAYRHYRRLVPGLLPLPGRTISATRAQELEQQANRSL</sequence>
<dbReference type="Proteomes" id="UP000253769">
    <property type="component" value="Unassembled WGS sequence"/>
</dbReference>
<comment type="subcellular location">
    <subcellularLocation>
        <location evidence="1">Membrane</location>
        <topology evidence="1">Multi-pass membrane protein</topology>
    </subcellularLocation>
</comment>
<protein>
    <submittedName>
        <fullName evidence="7">Uncharacterized protein</fullName>
    </submittedName>
</protein>
<comment type="similarity">
    <text evidence="2">Belongs to the nurim family.</text>
</comment>
<dbReference type="EMBL" id="QQOH01000002">
    <property type="protein sequence ID" value="RDE22733.1"/>
    <property type="molecule type" value="Genomic_DNA"/>
</dbReference>
<keyword evidence="8" id="KW-1185">Reference proteome</keyword>
<evidence type="ECO:0000256" key="1">
    <source>
        <dbReference type="ARBA" id="ARBA00004141"/>
    </source>
</evidence>
<evidence type="ECO:0000256" key="5">
    <source>
        <dbReference type="ARBA" id="ARBA00023136"/>
    </source>
</evidence>
<name>A0A369WND5_9GAMM</name>
<dbReference type="InterPro" id="IPR033580">
    <property type="entry name" value="Nurim-like"/>
</dbReference>
<feature type="transmembrane region" description="Helical" evidence="6">
    <location>
        <begin position="76"/>
        <end position="94"/>
    </location>
</feature>
<dbReference type="GO" id="GO:0016020">
    <property type="term" value="C:membrane"/>
    <property type="evidence" value="ECO:0007669"/>
    <property type="project" value="UniProtKB-SubCell"/>
</dbReference>
<comment type="caution">
    <text evidence="7">The sequence shown here is derived from an EMBL/GenBank/DDBJ whole genome shotgun (WGS) entry which is preliminary data.</text>
</comment>
<keyword evidence="3 6" id="KW-0812">Transmembrane</keyword>
<dbReference type="AlphaFoldDB" id="A0A369WND5"/>
<evidence type="ECO:0000256" key="3">
    <source>
        <dbReference type="ARBA" id="ARBA00022692"/>
    </source>
</evidence>
<gene>
    <name evidence="7" type="ORF">DV711_09145</name>
</gene>
<evidence type="ECO:0000256" key="2">
    <source>
        <dbReference type="ARBA" id="ARBA00010631"/>
    </source>
</evidence>
<evidence type="ECO:0000256" key="4">
    <source>
        <dbReference type="ARBA" id="ARBA00022989"/>
    </source>
</evidence>
<dbReference type="PANTHER" id="PTHR31040">
    <property type="entry name" value="NURIM"/>
    <property type="match status" value="1"/>
</dbReference>
<keyword evidence="4 6" id="KW-1133">Transmembrane helix</keyword>